<feature type="domain" description="PAC" evidence="11">
    <location>
        <begin position="298"/>
        <end position="351"/>
    </location>
</feature>
<dbReference type="PRINTS" id="PR00344">
    <property type="entry name" value="BCTRLSENSOR"/>
</dbReference>
<dbReference type="Proteomes" id="UP001319827">
    <property type="component" value="Chromosome"/>
</dbReference>
<dbReference type="EC" id="2.7.13.3" evidence="2"/>
<dbReference type="PROSITE" id="PS50109">
    <property type="entry name" value="HIS_KIN"/>
    <property type="match status" value="1"/>
</dbReference>
<dbReference type="InterPro" id="IPR001610">
    <property type="entry name" value="PAC"/>
</dbReference>
<feature type="domain" description="PAC" evidence="11">
    <location>
        <begin position="167"/>
        <end position="219"/>
    </location>
</feature>
<dbReference type="InterPro" id="IPR036890">
    <property type="entry name" value="HATPase_C_sf"/>
</dbReference>
<proteinExistence type="predicted"/>
<evidence type="ECO:0000256" key="6">
    <source>
        <dbReference type="ARBA" id="ARBA00023012"/>
    </source>
</evidence>
<evidence type="ECO:0000256" key="4">
    <source>
        <dbReference type="ARBA" id="ARBA00022679"/>
    </source>
</evidence>
<dbReference type="Gene3D" id="3.30.565.10">
    <property type="entry name" value="Histidine kinase-like ATPase, C-terminal domain"/>
    <property type="match status" value="1"/>
</dbReference>
<dbReference type="Pfam" id="PF08448">
    <property type="entry name" value="PAS_4"/>
    <property type="match status" value="2"/>
</dbReference>
<dbReference type="CDD" id="cd00130">
    <property type="entry name" value="PAS"/>
    <property type="match status" value="1"/>
</dbReference>
<keyword evidence="4" id="KW-0808">Transferase</keyword>
<feature type="transmembrane region" description="Helical" evidence="8">
    <location>
        <begin position="12"/>
        <end position="30"/>
    </location>
</feature>
<keyword evidence="5" id="KW-0418">Kinase</keyword>
<dbReference type="SMART" id="SM00387">
    <property type="entry name" value="HATPase_c"/>
    <property type="match status" value="1"/>
</dbReference>
<gene>
    <name evidence="12" type="ORF">DESUT3_03980</name>
</gene>
<keyword evidence="8" id="KW-1133">Transmembrane helix</keyword>
<evidence type="ECO:0000259" key="10">
    <source>
        <dbReference type="PROSITE" id="PS50112"/>
    </source>
</evidence>
<dbReference type="InterPro" id="IPR003594">
    <property type="entry name" value="HATPase_dom"/>
</dbReference>
<keyword evidence="7 8" id="KW-0472">Membrane</keyword>
<dbReference type="RefSeq" id="WP_221250808.1">
    <property type="nucleotide sequence ID" value="NZ_AP024355.1"/>
</dbReference>
<dbReference type="InterPro" id="IPR035965">
    <property type="entry name" value="PAS-like_dom_sf"/>
</dbReference>
<dbReference type="InterPro" id="IPR004358">
    <property type="entry name" value="Sig_transdc_His_kin-like_C"/>
</dbReference>
<dbReference type="EMBL" id="AP024355">
    <property type="protein sequence ID" value="BCR03329.1"/>
    <property type="molecule type" value="Genomic_DNA"/>
</dbReference>
<evidence type="ECO:0000259" key="11">
    <source>
        <dbReference type="PROSITE" id="PS50113"/>
    </source>
</evidence>
<feature type="transmembrane region" description="Helical" evidence="8">
    <location>
        <begin position="50"/>
        <end position="71"/>
    </location>
</feature>
<accession>A0ABN6DTV2</accession>
<reference evidence="12 13" key="1">
    <citation type="journal article" date="2016" name="C (Basel)">
        <title>Selective Growth of and Electricity Production by Marine Exoelectrogenic Bacteria in Self-Aggregated Hydrogel of Microbially Reduced Graphene Oxide.</title>
        <authorList>
            <person name="Yoshida N."/>
            <person name="Goto Y."/>
            <person name="Miyata Y."/>
        </authorList>
    </citation>
    <scope>NUCLEOTIDE SEQUENCE [LARGE SCALE GENOMIC DNA]</scope>
    <source>
        <strain evidence="12 13">NIT-T3</strain>
    </source>
</reference>
<dbReference type="InterPro" id="IPR050351">
    <property type="entry name" value="BphY/WalK/GraS-like"/>
</dbReference>
<dbReference type="SMART" id="SM00086">
    <property type="entry name" value="PAC"/>
    <property type="match status" value="2"/>
</dbReference>
<evidence type="ECO:0000256" key="7">
    <source>
        <dbReference type="ARBA" id="ARBA00023136"/>
    </source>
</evidence>
<dbReference type="Gene3D" id="1.10.287.130">
    <property type="match status" value="1"/>
</dbReference>
<dbReference type="InterPro" id="IPR005467">
    <property type="entry name" value="His_kinase_dom"/>
</dbReference>
<dbReference type="InterPro" id="IPR000700">
    <property type="entry name" value="PAS-assoc_C"/>
</dbReference>
<keyword evidence="13" id="KW-1185">Reference proteome</keyword>
<dbReference type="InterPro" id="IPR000014">
    <property type="entry name" value="PAS"/>
</dbReference>
<dbReference type="InterPro" id="IPR013656">
    <property type="entry name" value="PAS_4"/>
</dbReference>
<dbReference type="SMART" id="SM00388">
    <property type="entry name" value="HisKA"/>
    <property type="match status" value="1"/>
</dbReference>
<dbReference type="PROSITE" id="PS50112">
    <property type="entry name" value="PAS"/>
    <property type="match status" value="1"/>
</dbReference>
<dbReference type="Gene3D" id="3.30.450.20">
    <property type="entry name" value="PAS domain"/>
    <property type="match status" value="2"/>
</dbReference>
<keyword evidence="8" id="KW-0812">Transmembrane</keyword>
<evidence type="ECO:0000313" key="12">
    <source>
        <dbReference type="EMBL" id="BCR03329.1"/>
    </source>
</evidence>
<keyword evidence="3" id="KW-0597">Phosphoprotein</keyword>
<dbReference type="PANTHER" id="PTHR45453">
    <property type="entry name" value="PHOSPHATE REGULON SENSOR PROTEIN PHOR"/>
    <property type="match status" value="1"/>
</dbReference>
<dbReference type="InterPro" id="IPR003661">
    <property type="entry name" value="HisK_dim/P_dom"/>
</dbReference>
<dbReference type="CDD" id="cd00082">
    <property type="entry name" value="HisKA"/>
    <property type="match status" value="1"/>
</dbReference>
<name>A0ABN6DTV2_9BACT</name>
<comment type="catalytic activity">
    <reaction evidence="1">
        <text>ATP + protein L-histidine = ADP + protein N-phospho-L-histidine.</text>
        <dbReference type="EC" id="2.7.13.3"/>
    </reaction>
</comment>
<sequence length="589" mass="64999">MNERNARTLRAALKAAAIYTLLAGGWILVSDRILLALIRDPDLLTRAQTLKGWFFVLASAGLLAWLVNHYLGALRREDEMRRGTARELDRRGKLLANIISNIPLYVFWKGRDSAYLGCNQRFASVAGVGRPENIVGKTDEELAWRGKDAELTRLRDRQVLDSRKPLLELEETLLLADGQPATYLTSRVPLLDEAGEVIGLLGICSDITLRKRAEQELRQALQEAEQARDKVRGIVGSVAEGLLVTDRDSRVVLVNQAAEELLGVKQQLAQGQPLEQVVHQPQVAERLAPLLARRQGGASLELQLPGPDPRQPRHLQARTSVIQDQAGEVSGMIAILLDVTREHELERMKTDFIATSARDLRGPLASILGFSELLLARKPIDSDERNRFLAYIHQEAQSLARIVKDRLDIALLESGGELGLDLAPTDLAALLRRMVDYFQEKNPAHRFELQVGEQAAELLLDGERIEQVLHNLLGNAVRYSPGGGSVRVAAQVEPEGCRIRISDQGRGMPPAERRRVFEKFYRGERSSQDTEGLGLGMTIARHIVEAHGGSIEVESEEGRGTTVSVCIPLGMAAQASRAAQGASLERENP</sequence>
<evidence type="ECO:0000256" key="5">
    <source>
        <dbReference type="ARBA" id="ARBA00022777"/>
    </source>
</evidence>
<reference evidence="12 13" key="2">
    <citation type="journal article" date="2021" name="Int. J. Syst. Evol. Microbiol.">
        <title>Isolation and Polyphasic Characterization of Desulfuromonas versatilis sp. Nov., an Electrogenic Bacteria Capable of Versatile Metabolism Isolated from a Graphene Oxide-Reducing Enrichment Culture.</title>
        <authorList>
            <person name="Xie L."/>
            <person name="Yoshida N."/>
            <person name="Ishii S."/>
            <person name="Meng L."/>
        </authorList>
    </citation>
    <scope>NUCLEOTIDE SEQUENCE [LARGE SCALE GENOMIC DNA]</scope>
    <source>
        <strain evidence="12 13">NIT-T3</strain>
    </source>
</reference>
<dbReference type="Pfam" id="PF00512">
    <property type="entry name" value="HisKA"/>
    <property type="match status" value="1"/>
</dbReference>
<feature type="domain" description="Histidine kinase" evidence="9">
    <location>
        <begin position="355"/>
        <end position="571"/>
    </location>
</feature>
<dbReference type="Pfam" id="PF02518">
    <property type="entry name" value="HATPase_c"/>
    <property type="match status" value="1"/>
</dbReference>
<dbReference type="SUPFAM" id="SSF55874">
    <property type="entry name" value="ATPase domain of HSP90 chaperone/DNA topoisomerase II/histidine kinase"/>
    <property type="match status" value="1"/>
</dbReference>
<dbReference type="InterPro" id="IPR036097">
    <property type="entry name" value="HisK_dim/P_sf"/>
</dbReference>
<dbReference type="SMART" id="SM00091">
    <property type="entry name" value="PAS"/>
    <property type="match status" value="2"/>
</dbReference>
<dbReference type="PANTHER" id="PTHR45453:SF1">
    <property type="entry name" value="PHOSPHATE REGULON SENSOR PROTEIN PHOR"/>
    <property type="match status" value="1"/>
</dbReference>
<evidence type="ECO:0000256" key="1">
    <source>
        <dbReference type="ARBA" id="ARBA00000085"/>
    </source>
</evidence>
<protein>
    <recommendedName>
        <fullName evidence="2">histidine kinase</fullName>
        <ecNumber evidence="2">2.7.13.3</ecNumber>
    </recommendedName>
</protein>
<evidence type="ECO:0000256" key="8">
    <source>
        <dbReference type="SAM" id="Phobius"/>
    </source>
</evidence>
<evidence type="ECO:0000259" key="9">
    <source>
        <dbReference type="PROSITE" id="PS50109"/>
    </source>
</evidence>
<dbReference type="NCBIfam" id="TIGR00229">
    <property type="entry name" value="sensory_box"/>
    <property type="match status" value="2"/>
</dbReference>
<evidence type="ECO:0000313" key="13">
    <source>
        <dbReference type="Proteomes" id="UP001319827"/>
    </source>
</evidence>
<dbReference type="PROSITE" id="PS50113">
    <property type="entry name" value="PAC"/>
    <property type="match status" value="2"/>
</dbReference>
<evidence type="ECO:0000256" key="3">
    <source>
        <dbReference type="ARBA" id="ARBA00022553"/>
    </source>
</evidence>
<keyword evidence="6" id="KW-0902">Two-component regulatory system</keyword>
<organism evidence="12 13">
    <name type="scientific">Desulfuromonas versatilis</name>
    <dbReference type="NCBI Taxonomy" id="2802975"/>
    <lineage>
        <taxon>Bacteria</taxon>
        <taxon>Pseudomonadati</taxon>
        <taxon>Thermodesulfobacteriota</taxon>
        <taxon>Desulfuromonadia</taxon>
        <taxon>Desulfuromonadales</taxon>
        <taxon>Desulfuromonadaceae</taxon>
        <taxon>Desulfuromonas</taxon>
    </lineage>
</organism>
<dbReference type="CDD" id="cd00075">
    <property type="entry name" value="HATPase"/>
    <property type="match status" value="1"/>
</dbReference>
<dbReference type="SUPFAM" id="SSF47384">
    <property type="entry name" value="Homodimeric domain of signal transducing histidine kinase"/>
    <property type="match status" value="1"/>
</dbReference>
<feature type="domain" description="PAS" evidence="10">
    <location>
        <begin position="227"/>
        <end position="279"/>
    </location>
</feature>
<dbReference type="SUPFAM" id="SSF55785">
    <property type="entry name" value="PYP-like sensor domain (PAS domain)"/>
    <property type="match status" value="2"/>
</dbReference>
<evidence type="ECO:0000256" key="2">
    <source>
        <dbReference type="ARBA" id="ARBA00012438"/>
    </source>
</evidence>